<dbReference type="EMBL" id="JAOYFB010000001">
    <property type="protein sequence ID" value="KAK4004169.1"/>
    <property type="molecule type" value="Genomic_DNA"/>
</dbReference>
<evidence type="ECO:0000313" key="4">
    <source>
        <dbReference type="Proteomes" id="UP001234178"/>
    </source>
</evidence>
<keyword evidence="2" id="KW-0732">Signal</keyword>
<evidence type="ECO:0000313" key="3">
    <source>
        <dbReference type="EMBL" id="KAK4004169.1"/>
    </source>
</evidence>
<keyword evidence="4" id="KW-1185">Reference proteome</keyword>
<feature type="compositionally biased region" description="Polar residues" evidence="1">
    <location>
        <begin position="60"/>
        <end position="69"/>
    </location>
</feature>
<dbReference type="Proteomes" id="UP001234178">
    <property type="component" value="Unassembled WGS sequence"/>
</dbReference>
<evidence type="ECO:0000256" key="1">
    <source>
        <dbReference type="SAM" id="MobiDB-lite"/>
    </source>
</evidence>
<accession>A0ABQ9YU37</accession>
<evidence type="ECO:0000256" key="2">
    <source>
        <dbReference type="SAM" id="SignalP"/>
    </source>
</evidence>
<protein>
    <submittedName>
        <fullName evidence="3">Uncharacterized protein</fullName>
    </submittedName>
</protein>
<feature type="chain" id="PRO_5045402458" evidence="2">
    <location>
        <begin position="46"/>
        <end position="140"/>
    </location>
</feature>
<organism evidence="3 4">
    <name type="scientific">Daphnia magna</name>
    <dbReference type="NCBI Taxonomy" id="35525"/>
    <lineage>
        <taxon>Eukaryota</taxon>
        <taxon>Metazoa</taxon>
        <taxon>Ecdysozoa</taxon>
        <taxon>Arthropoda</taxon>
        <taxon>Crustacea</taxon>
        <taxon>Branchiopoda</taxon>
        <taxon>Diplostraca</taxon>
        <taxon>Cladocera</taxon>
        <taxon>Anomopoda</taxon>
        <taxon>Daphniidae</taxon>
        <taxon>Daphnia</taxon>
    </lineage>
</organism>
<name>A0ABQ9YU37_9CRUS</name>
<comment type="caution">
    <text evidence="3">The sequence shown here is derived from an EMBL/GenBank/DDBJ whole genome shotgun (WGS) entry which is preliminary data.</text>
</comment>
<gene>
    <name evidence="3" type="ORF">OUZ56_005913</name>
</gene>
<proteinExistence type="predicted"/>
<feature type="region of interest" description="Disordered" evidence="1">
    <location>
        <begin position="52"/>
        <end position="72"/>
    </location>
</feature>
<feature type="signal peptide" evidence="2">
    <location>
        <begin position="1"/>
        <end position="45"/>
    </location>
</feature>
<sequence length="140" mass="15801">MPPLSQSQVVCYSQEQFRVHEFHPFRLFIPLVNLLVSLIMVEAEAEAIPSSSKDVDVEVQTPSSGNKSQARAKASPYVVFVPSKFFEKITSNEKSTVYKCLLGCPSTRTTTVFHSSLMNARRHITVSVHSQHYYFTKETS</sequence>
<reference evidence="3 4" key="1">
    <citation type="journal article" date="2023" name="Nucleic Acids Res.">
        <title>The hologenome of Daphnia magna reveals possible DNA methylation and microbiome-mediated evolution of the host genome.</title>
        <authorList>
            <person name="Chaturvedi A."/>
            <person name="Li X."/>
            <person name="Dhandapani V."/>
            <person name="Marshall H."/>
            <person name="Kissane S."/>
            <person name="Cuenca-Cambronero M."/>
            <person name="Asole G."/>
            <person name="Calvet F."/>
            <person name="Ruiz-Romero M."/>
            <person name="Marangio P."/>
            <person name="Guigo R."/>
            <person name="Rago D."/>
            <person name="Mirbahai L."/>
            <person name="Eastwood N."/>
            <person name="Colbourne J.K."/>
            <person name="Zhou J."/>
            <person name="Mallon E."/>
            <person name="Orsini L."/>
        </authorList>
    </citation>
    <scope>NUCLEOTIDE SEQUENCE [LARGE SCALE GENOMIC DNA]</scope>
    <source>
        <strain evidence="3">LRV0_1</strain>
    </source>
</reference>